<protein>
    <submittedName>
        <fullName evidence="2">9115_t:CDS:1</fullName>
    </submittedName>
</protein>
<feature type="transmembrane region" description="Helical" evidence="1">
    <location>
        <begin position="12"/>
        <end position="30"/>
    </location>
</feature>
<proteinExistence type="predicted"/>
<gene>
    <name evidence="2" type="ORF">FMOSSE_LOCUS6100</name>
</gene>
<keyword evidence="1" id="KW-1133">Transmembrane helix</keyword>
<keyword evidence="1" id="KW-0472">Membrane</keyword>
<organism evidence="2 3">
    <name type="scientific">Funneliformis mosseae</name>
    <name type="common">Endomycorrhizal fungus</name>
    <name type="synonym">Glomus mosseae</name>
    <dbReference type="NCBI Taxonomy" id="27381"/>
    <lineage>
        <taxon>Eukaryota</taxon>
        <taxon>Fungi</taxon>
        <taxon>Fungi incertae sedis</taxon>
        <taxon>Mucoromycota</taxon>
        <taxon>Glomeromycotina</taxon>
        <taxon>Glomeromycetes</taxon>
        <taxon>Glomerales</taxon>
        <taxon>Glomeraceae</taxon>
        <taxon>Funneliformis</taxon>
    </lineage>
</organism>
<reference evidence="2" key="1">
    <citation type="submission" date="2021-06" db="EMBL/GenBank/DDBJ databases">
        <authorList>
            <person name="Kallberg Y."/>
            <person name="Tangrot J."/>
            <person name="Rosling A."/>
        </authorList>
    </citation>
    <scope>NUCLEOTIDE SEQUENCE</scope>
    <source>
        <strain evidence="2">87-6 pot B 2015</strain>
    </source>
</reference>
<accession>A0A9N9ASL0</accession>
<dbReference type="AlphaFoldDB" id="A0A9N9ASL0"/>
<dbReference type="EMBL" id="CAJVPP010001242">
    <property type="protein sequence ID" value="CAG8543549.1"/>
    <property type="molecule type" value="Genomic_DNA"/>
</dbReference>
<name>A0A9N9ASL0_FUNMO</name>
<comment type="caution">
    <text evidence="2">The sequence shown here is derived from an EMBL/GenBank/DDBJ whole genome shotgun (WGS) entry which is preliminary data.</text>
</comment>
<dbReference type="Proteomes" id="UP000789375">
    <property type="component" value="Unassembled WGS sequence"/>
</dbReference>
<evidence type="ECO:0000313" key="3">
    <source>
        <dbReference type="Proteomes" id="UP000789375"/>
    </source>
</evidence>
<sequence>MKNNLTHIYGSISAVSITSISVLDVVFATIDVVSVVFGIIFIFEINITSFAIFTLNDDILGYKEKLNSSEKFMLYQ</sequence>
<keyword evidence="1" id="KW-0812">Transmembrane</keyword>
<feature type="transmembrane region" description="Helical" evidence="1">
    <location>
        <begin position="36"/>
        <end position="55"/>
    </location>
</feature>
<evidence type="ECO:0000256" key="1">
    <source>
        <dbReference type="SAM" id="Phobius"/>
    </source>
</evidence>
<keyword evidence="3" id="KW-1185">Reference proteome</keyword>
<evidence type="ECO:0000313" key="2">
    <source>
        <dbReference type="EMBL" id="CAG8543549.1"/>
    </source>
</evidence>